<dbReference type="Pfam" id="PF16363">
    <property type="entry name" value="GDP_Man_Dehyd"/>
    <property type="match status" value="1"/>
</dbReference>
<gene>
    <name evidence="2" type="ORF">METZ01_LOCUS249755</name>
</gene>
<dbReference type="InterPro" id="IPR013445">
    <property type="entry name" value="CDP_4_6_deHydtase"/>
</dbReference>
<dbReference type="SUPFAM" id="SSF51735">
    <property type="entry name" value="NAD(P)-binding Rossmann-fold domains"/>
    <property type="match status" value="1"/>
</dbReference>
<dbReference type="Gene3D" id="3.40.50.720">
    <property type="entry name" value="NAD(P)-binding Rossmann-like Domain"/>
    <property type="match status" value="1"/>
</dbReference>
<name>A0A382IE25_9ZZZZ</name>
<evidence type="ECO:0000313" key="2">
    <source>
        <dbReference type="EMBL" id="SVB96901.1"/>
    </source>
</evidence>
<reference evidence="2" key="1">
    <citation type="submission" date="2018-05" db="EMBL/GenBank/DDBJ databases">
        <authorList>
            <person name="Lanie J.A."/>
            <person name="Ng W.-L."/>
            <person name="Kazmierczak K.M."/>
            <person name="Andrzejewski T.M."/>
            <person name="Davidsen T.M."/>
            <person name="Wayne K.J."/>
            <person name="Tettelin H."/>
            <person name="Glass J.I."/>
            <person name="Rusch D."/>
            <person name="Podicherti R."/>
            <person name="Tsui H.-C.T."/>
            <person name="Winkler M.E."/>
        </authorList>
    </citation>
    <scope>NUCLEOTIDE SEQUENCE</scope>
</reference>
<proteinExistence type="predicted"/>
<dbReference type="CDD" id="cd05252">
    <property type="entry name" value="CDP_GD_SDR_e"/>
    <property type="match status" value="1"/>
</dbReference>
<dbReference type="EMBL" id="UINC01066319">
    <property type="protein sequence ID" value="SVB96901.1"/>
    <property type="molecule type" value="Genomic_DNA"/>
</dbReference>
<dbReference type="AlphaFoldDB" id="A0A382IE25"/>
<dbReference type="PANTHER" id="PTHR43000">
    <property type="entry name" value="DTDP-D-GLUCOSE 4,6-DEHYDRATASE-RELATED"/>
    <property type="match status" value="1"/>
</dbReference>
<protein>
    <recommendedName>
        <fullName evidence="1">NAD(P)-binding domain-containing protein</fullName>
    </recommendedName>
</protein>
<sequence length="355" mass="40537">MDSNFWKNKKVLLTGHTGFKGSWLSIWLKKLGAELVGFSKDIPTKPSLFEVAKVSEGMISITGNIEDFAMIQKVVKENKPEIVIHMAAQSLVRKSYEEPITTFATNVMGTVNLLQAIKTTGNTRVLINVTSDKCYENKGTEKAFSENSPMGGYDPYSSSKGCAELVTSSFRDSFFNPKEFERHRLSLSSVRSGNVIGGGDWAKDRLIPDIVNGVSKRTPIQIRNIKSVRPWQFVLEPLFGYLLLAQRMWKEGKEFSEPWNFGPDETDCISVKGILEKISTEWDDGFSWKEDTRDNTHEAVMLKLDCTKAKKRLGWNTKLDVNETIEWTVNWYKEYFKKSDMKKYTENQIDRFTSL</sequence>
<dbReference type="Gene3D" id="3.90.25.10">
    <property type="entry name" value="UDP-galactose 4-epimerase, domain 1"/>
    <property type="match status" value="1"/>
</dbReference>
<accession>A0A382IE25</accession>
<evidence type="ECO:0000259" key="1">
    <source>
        <dbReference type="Pfam" id="PF16363"/>
    </source>
</evidence>
<dbReference type="InterPro" id="IPR016040">
    <property type="entry name" value="NAD(P)-bd_dom"/>
</dbReference>
<organism evidence="2">
    <name type="scientific">marine metagenome</name>
    <dbReference type="NCBI Taxonomy" id="408172"/>
    <lineage>
        <taxon>unclassified sequences</taxon>
        <taxon>metagenomes</taxon>
        <taxon>ecological metagenomes</taxon>
    </lineage>
</organism>
<dbReference type="InterPro" id="IPR036291">
    <property type="entry name" value="NAD(P)-bd_dom_sf"/>
</dbReference>
<feature type="domain" description="NAD(P)-binding" evidence="1">
    <location>
        <begin position="12"/>
        <end position="326"/>
    </location>
</feature>
<dbReference type="NCBIfam" id="TIGR02622">
    <property type="entry name" value="CDP_4_6_dhtase"/>
    <property type="match status" value="1"/>
</dbReference>